<accession>L5KH55</accession>
<reference evidence="3" key="1">
    <citation type="journal article" date="2013" name="Science">
        <title>Comparative analysis of bat genomes provides insight into the evolution of flight and immunity.</title>
        <authorList>
            <person name="Zhang G."/>
            <person name="Cowled C."/>
            <person name="Shi Z."/>
            <person name="Huang Z."/>
            <person name="Bishop-Lilly K.A."/>
            <person name="Fang X."/>
            <person name="Wynne J.W."/>
            <person name="Xiong Z."/>
            <person name="Baker M.L."/>
            <person name="Zhao W."/>
            <person name="Tachedjian M."/>
            <person name="Zhu Y."/>
            <person name="Zhou P."/>
            <person name="Jiang X."/>
            <person name="Ng J."/>
            <person name="Yang L."/>
            <person name="Wu L."/>
            <person name="Xiao J."/>
            <person name="Feng Y."/>
            <person name="Chen Y."/>
            <person name="Sun X."/>
            <person name="Zhang Y."/>
            <person name="Marsh G.A."/>
            <person name="Crameri G."/>
            <person name="Broder C.C."/>
            <person name="Frey K.G."/>
            <person name="Wang L.F."/>
            <person name="Wang J."/>
        </authorList>
    </citation>
    <scope>NUCLEOTIDE SEQUENCE [LARGE SCALE GENOMIC DNA]</scope>
</reference>
<sequence length="62" mass="6368">MNGVPETTEVTEAGGRGGSKSAGGTRPPPSPDRQRARSFKTVPELPAGVSTQGTVPVKNHVK</sequence>
<evidence type="ECO:0000313" key="3">
    <source>
        <dbReference type="Proteomes" id="UP000010552"/>
    </source>
</evidence>
<dbReference type="Proteomes" id="UP000010552">
    <property type="component" value="Unassembled WGS sequence"/>
</dbReference>
<keyword evidence="3" id="KW-1185">Reference proteome</keyword>
<organism evidence="2 3">
    <name type="scientific">Pteropus alecto</name>
    <name type="common">Black flying fox</name>
    <dbReference type="NCBI Taxonomy" id="9402"/>
    <lineage>
        <taxon>Eukaryota</taxon>
        <taxon>Metazoa</taxon>
        <taxon>Chordata</taxon>
        <taxon>Craniata</taxon>
        <taxon>Vertebrata</taxon>
        <taxon>Euteleostomi</taxon>
        <taxon>Mammalia</taxon>
        <taxon>Eutheria</taxon>
        <taxon>Laurasiatheria</taxon>
        <taxon>Chiroptera</taxon>
        <taxon>Yinpterochiroptera</taxon>
        <taxon>Pteropodoidea</taxon>
        <taxon>Pteropodidae</taxon>
        <taxon>Pteropodinae</taxon>
        <taxon>Pteropus</taxon>
    </lineage>
</organism>
<evidence type="ECO:0000256" key="1">
    <source>
        <dbReference type="SAM" id="MobiDB-lite"/>
    </source>
</evidence>
<gene>
    <name evidence="2" type="ORF">PAL_GLEAN10007754</name>
</gene>
<dbReference type="InParanoid" id="L5KH55"/>
<name>L5KH55_PTEAL</name>
<dbReference type="AlphaFoldDB" id="L5KH55"/>
<dbReference type="EMBL" id="KB030759">
    <property type="protein sequence ID" value="ELK10106.1"/>
    <property type="molecule type" value="Genomic_DNA"/>
</dbReference>
<feature type="region of interest" description="Disordered" evidence="1">
    <location>
        <begin position="1"/>
        <end position="62"/>
    </location>
</feature>
<proteinExistence type="predicted"/>
<evidence type="ECO:0000313" key="2">
    <source>
        <dbReference type="EMBL" id="ELK10106.1"/>
    </source>
</evidence>
<protein>
    <submittedName>
        <fullName evidence="2">Uncharacterized protein</fullName>
    </submittedName>
</protein>